<dbReference type="PANTHER" id="PTHR24027:SF323">
    <property type="entry name" value="CADHERIN-19"/>
    <property type="match status" value="1"/>
</dbReference>
<dbReference type="PROSITE" id="PS00232">
    <property type="entry name" value="CADHERIN_1"/>
    <property type="match status" value="2"/>
</dbReference>
<dbReference type="GO" id="GO:0016339">
    <property type="term" value="P:calcium-dependent cell-cell adhesion via plasma membrane cell adhesion molecules"/>
    <property type="evidence" value="ECO:0007669"/>
    <property type="project" value="TreeGrafter"/>
</dbReference>
<comment type="subcellular location">
    <subcellularLocation>
        <location evidence="1 13">Cell membrane</location>
        <topology evidence="1 13">Single-pass type I membrane protein</topology>
    </subcellularLocation>
</comment>
<evidence type="ECO:0000256" key="16">
    <source>
        <dbReference type="SAM" id="SignalP"/>
    </source>
</evidence>
<evidence type="ECO:0000256" key="7">
    <source>
        <dbReference type="ARBA" id="ARBA00022837"/>
    </source>
</evidence>
<dbReference type="InterPro" id="IPR002126">
    <property type="entry name" value="Cadherin-like_dom"/>
</dbReference>
<dbReference type="GO" id="GO:0016342">
    <property type="term" value="C:catenin complex"/>
    <property type="evidence" value="ECO:0007669"/>
    <property type="project" value="TreeGrafter"/>
</dbReference>
<dbReference type="RefSeq" id="XP_033790106.1">
    <property type="nucleotide sequence ID" value="XM_033934215.1"/>
</dbReference>
<evidence type="ECO:0000256" key="1">
    <source>
        <dbReference type="ARBA" id="ARBA00004251"/>
    </source>
</evidence>
<dbReference type="GO" id="GO:0005509">
    <property type="term" value="F:calcium ion binding"/>
    <property type="evidence" value="ECO:0007669"/>
    <property type="project" value="UniProtKB-UniRule"/>
</dbReference>
<evidence type="ECO:0000256" key="10">
    <source>
        <dbReference type="ARBA" id="ARBA00023136"/>
    </source>
</evidence>
<keyword evidence="9 15" id="KW-1133">Transmembrane helix</keyword>
<evidence type="ECO:0000256" key="14">
    <source>
        <dbReference type="RuleBase" id="RU004357"/>
    </source>
</evidence>
<dbReference type="GO" id="GO:0005912">
    <property type="term" value="C:adherens junction"/>
    <property type="evidence" value="ECO:0007669"/>
    <property type="project" value="TreeGrafter"/>
</dbReference>
<feature type="domain" description="Cadherin" evidence="17">
    <location>
        <begin position="150"/>
        <end position="257"/>
    </location>
</feature>
<keyword evidence="11" id="KW-0325">Glycoprotein</keyword>
<dbReference type="Gene3D" id="2.60.40.60">
    <property type="entry name" value="Cadherins"/>
    <property type="match status" value="5"/>
</dbReference>
<keyword evidence="6" id="KW-0677">Repeat</keyword>
<accession>A0A6P8Q4N1</accession>
<protein>
    <submittedName>
        <fullName evidence="19 20">Cadherin-19-like isoform X1</fullName>
    </submittedName>
</protein>
<dbReference type="OrthoDB" id="6252479at2759"/>
<dbReference type="InterPro" id="IPR039808">
    <property type="entry name" value="Cadherin"/>
</dbReference>
<dbReference type="AlphaFoldDB" id="A0A6P8Q4N1"/>
<feature type="domain" description="Cadherin" evidence="17">
    <location>
        <begin position="475"/>
        <end position="586"/>
    </location>
</feature>
<keyword evidence="5 16" id="KW-0732">Signal</keyword>
<evidence type="ECO:0000256" key="15">
    <source>
        <dbReference type="SAM" id="Phobius"/>
    </source>
</evidence>
<keyword evidence="7 12" id="KW-0106">Calcium</keyword>
<dbReference type="GO" id="GO:0007156">
    <property type="term" value="P:homophilic cell adhesion via plasma membrane adhesion molecules"/>
    <property type="evidence" value="ECO:0007669"/>
    <property type="project" value="InterPro"/>
</dbReference>
<dbReference type="RefSeq" id="XP_033790105.1">
    <property type="nucleotide sequence ID" value="XM_033934214.1"/>
</dbReference>
<keyword evidence="2" id="KW-1003">Cell membrane</keyword>
<dbReference type="FunFam" id="2.60.40.60:FF:000012">
    <property type="entry name" value="Cadherin 24"/>
    <property type="match status" value="1"/>
</dbReference>
<keyword evidence="3 13" id="KW-0812">Transmembrane</keyword>
<feature type="signal peptide" evidence="16">
    <location>
        <begin position="1"/>
        <end position="22"/>
    </location>
</feature>
<evidence type="ECO:0000256" key="3">
    <source>
        <dbReference type="ARBA" id="ARBA00022692"/>
    </source>
</evidence>
<dbReference type="GO" id="GO:0034332">
    <property type="term" value="P:adherens junction organization"/>
    <property type="evidence" value="ECO:0007669"/>
    <property type="project" value="TreeGrafter"/>
</dbReference>
<dbReference type="PRINTS" id="PR00205">
    <property type="entry name" value="CADHERIN"/>
</dbReference>
<dbReference type="GO" id="GO:0016477">
    <property type="term" value="P:cell migration"/>
    <property type="evidence" value="ECO:0007669"/>
    <property type="project" value="TreeGrafter"/>
</dbReference>
<dbReference type="GO" id="GO:0008013">
    <property type="term" value="F:beta-catenin binding"/>
    <property type="evidence" value="ECO:0007669"/>
    <property type="project" value="TreeGrafter"/>
</dbReference>
<evidence type="ECO:0000256" key="12">
    <source>
        <dbReference type="PROSITE-ProRule" id="PRU00043"/>
    </source>
</evidence>
<feature type="domain" description="Cadherin" evidence="17">
    <location>
        <begin position="371"/>
        <end position="475"/>
    </location>
</feature>
<evidence type="ECO:0000313" key="20">
    <source>
        <dbReference type="RefSeq" id="XP_033790106.1"/>
    </source>
</evidence>
<evidence type="ECO:0000313" key="18">
    <source>
        <dbReference type="Proteomes" id="UP000515159"/>
    </source>
</evidence>
<evidence type="ECO:0000256" key="11">
    <source>
        <dbReference type="ARBA" id="ARBA00023180"/>
    </source>
</evidence>
<evidence type="ECO:0000256" key="4">
    <source>
        <dbReference type="ARBA" id="ARBA00022723"/>
    </source>
</evidence>
<dbReference type="GO" id="GO:0044331">
    <property type="term" value="P:cell-cell adhesion mediated by cadherin"/>
    <property type="evidence" value="ECO:0007669"/>
    <property type="project" value="TreeGrafter"/>
</dbReference>
<evidence type="ECO:0000256" key="13">
    <source>
        <dbReference type="RuleBase" id="RU003318"/>
    </source>
</evidence>
<dbReference type="Proteomes" id="UP000515159">
    <property type="component" value="Chromosome 2"/>
</dbReference>
<dbReference type="FunFam" id="2.60.40.60:FF:000017">
    <property type="entry name" value="Cadherin 24"/>
    <property type="match status" value="1"/>
</dbReference>
<dbReference type="FunFam" id="2.60.40.60:FF:000014">
    <property type="entry name" value="Cadherin 8"/>
    <property type="match status" value="1"/>
</dbReference>
<keyword evidence="18" id="KW-1185">Reference proteome</keyword>
<evidence type="ECO:0000256" key="8">
    <source>
        <dbReference type="ARBA" id="ARBA00022889"/>
    </source>
</evidence>
<dbReference type="FunFam" id="2.60.40.60:FF:000008">
    <property type="entry name" value="Cadherin 24"/>
    <property type="match status" value="1"/>
</dbReference>
<feature type="domain" description="Cadherin" evidence="17">
    <location>
        <begin position="258"/>
        <end position="370"/>
    </location>
</feature>
<dbReference type="PANTHER" id="PTHR24027">
    <property type="entry name" value="CADHERIN-23"/>
    <property type="match status" value="1"/>
</dbReference>
<comment type="function">
    <text evidence="14">Cadherins are calcium-dependent cell adhesion proteins.</text>
</comment>
<dbReference type="SMART" id="SM00112">
    <property type="entry name" value="CA"/>
    <property type="match status" value="5"/>
</dbReference>
<dbReference type="SUPFAM" id="SSF49313">
    <property type="entry name" value="Cadherin-like"/>
    <property type="match status" value="5"/>
</dbReference>
<dbReference type="Pfam" id="PF01049">
    <property type="entry name" value="CADH_Y-type_LIR"/>
    <property type="match status" value="1"/>
</dbReference>
<keyword evidence="10 15" id="KW-0472">Membrane</keyword>
<dbReference type="InterPro" id="IPR020894">
    <property type="entry name" value="Cadherin_CS"/>
</dbReference>
<dbReference type="InterPro" id="IPR015919">
    <property type="entry name" value="Cadherin-like_sf"/>
</dbReference>
<evidence type="ECO:0000256" key="2">
    <source>
        <dbReference type="ARBA" id="ARBA00022475"/>
    </source>
</evidence>
<dbReference type="GO" id="GO:0000902">
    <property type="term" value="P:cell morphogenesis"/>
    <property type="evidence" value="ECO:0007669"/>
    <property type="project" value="TreeGrafter"/>
</dbReference>
<dbReference type="FunFam" id="2.60.40.60:FF:000009">
    <property type="entry name" value="Cadherin 24"/>
    <property type="match status" value="1"/>
</dbReference>
<reference evidence="19 20" key="1">
    <citation type="submission" date="2025-04" db="UniProtKB">
        <authorList>
            <consortium name="RefSeq"/>
        </authorList>
    </citation>
    <scope>IDENTIFICATION</scope>
</reference>
<dbReference type="InterPro" id="IPR027397">
    <property type="entry name" value="Catenin-bd_sf"/>
</dbReference>
<gene>
    <name evidence="19 20" type="primary">LOC117355521</name>
</gene>
<keyword evidence="4" id="KW-0479">Metal-binding</keyword>
<feature type="domain" description="Cadherin" evidence="17">
    <location>
        <begin position="69"/>
        <end position="149"/>
    </location>
</feature>
<dbReference type="KEGG" id="gsh:117355521"/>
<dbReference type="Gene3D" id="4.10.900.10">
    <property type="entry name" value="TCF3-CBD (Catenin binding domain)"/>
    <property type="match status" value="1"/>
</dbReference>
<sequence>MIYSHWLPILLELVQQWSFLLSVESPKQHSMDQKLQNPRRVKRSWMWNQFFVLEEQTLTEPLSVGQLRSDSDKQDGSYQYKLSGEGAGSIFTIDENTGTIYAVKKLDREKKSSYTLRAQAINRYTGLPVEPESEFIIKVQDINDNRPQFLNEPYVASVPEMSPEGTSVIQVTATDLDDPTYGNNARLIYSILQGQPYFSVEPKTGIIRMASQMDRETNDQHLVVVQARDMVGPTGEFSTTTTVTIHLLDVNDNVPKFPLKLYHLSFWENTPVGAIIGTIMADDNDKGENAEIDYIIEGNSSTFDIITNNLTQEGLIILKQSVDYETKNMYSIRAKAINKHIDERFLDLGPFEDNTIVKISVEDVNEPPVFLLPEYRMEILEGATGGSYIGAVSARDPDKENISVRYSLIHSKHLNRLFHIDAHNGTITVTKPLDREVTPWYNLTVKATEAKDSKQVSKVPVHIRVLDINDNAPEFPQNYKTYVCETAKAGQLIQTISAVDKDNPVEGHHFYFSLAPEDINNSNFTIRDYKDNTAAILTRRNGFSQEEQPAFYLQILIADNGSPSLSSTNTLTIAVCNCDEDGNAQYCKHGAFGFFLGLSTAALIAVLSCFLILLVLVLLILAIRKRKKPSLFSEKKEDFRENIVRYDDEGGGEEDTKAFDMAALRTQTVLRKPKPRRGITTQIQSIYRMSLGLGPDEAEFRKFITEKLKEANTDPFAPPFDCLQTYAFEGTGSVASSLSSLESISSDMDKNYVYLKELTNMYEYSETGEDQ</sequence>
<dbReference type="CDD" id="cd11304">
    <property type="entry name" value="Cadherin_repeat"/>
    <property type="match status" value="5"/>
</dbReference>
<keyword evidence="8 13" id="KW-0130">Cell adhesion</keyword>
<feature type="chain" id="PRO_5044653985" evidence="16">
    <location>
        <begin position="23"/>
        <end position="771"/>
    </location>
</feature>
<evidence type="ECO:0000259" key="17">
    <source>
        <dbReference type="PROSITE" id="PS50268"/>
    </source>
</evidence>
<evidence type="ECO:0000256" key="6">
    <source>
        <dbReference type="ARBA" id="ARBA00022737"/>
    </source>
</evidence>
<dbReference type="Pfam" id="PF00028">
    <property type="entry name" value="Cadherin"/>
    <property type="match status" value="5"/>
</dbReference>
<name>A0A6P8Q4N1_GEOSA</name>
<dbReference type="PROSITE" id="PS50268">
    <property type="entry name" value="CADHERIN_2"/>
    <property type="match status" value="5"/>
</dbReference>
<evidence type="ECO:0000256" key="5">
    <source>
        <dbReference type="ARBA" id="ARBA00022729"/>
    </source>
</evidence>
<dbReference type="GO" id="GO:0045296">
    <property type="term" value="F:cadherin binding"/>
    <property type="evidence" value="ECO:0007669"/>
    <property type="project" value="TreeGrafter"/>
</dbReference>
<dbReference type="GeneID" id="117355521"/>
<organism evidence="18 19">
    <name type="scientific">Geotrypetes seraphini</name>
    <name type="common">Gaboon caecilian</name>
    <name type="synonym">Caecilia seraphini</name>
    <dbReference type="NCBI Taxonomy" id="260995"/>
    <lineage>
        <taxon>Eukaryota</taxon>
        <taxon>Metazoa</taxon>
        <taxon>Chordata</taxon>
        <taxon>Craniata</taxon>
        <taxon>Vertebrata</taxon>
        <taxon>Euteleostomi</taxon>
        <taxon>Amphibia</taxon>
        <taxon>Gymnophiona</taxon>
        <taxon>Geotrypetes</taxon>
    </lineage>
</organism>
<evidence type="ECO:0000313" key="19">
    <source>
        <dbReference type="RefSeq" id="XP_033790105.1"/>
    </source>
</evidence>
<dbReference type="FunFam" id="4.10.900.10:FF:000001">
    <property type="entry name" value="Cadherin 2"/>
    <property type="match status" value="1"/>
</dbReference>
<proteinExistence type="predicted"/>
<feature type="transmembrane region" description="Helical" evidence="15">
    <location>
        <begin position="592"/>
        <end position="623"/>
    </location>
</feature>
<evidence type="ECO:0000256" key="9">
    <source>
        <dbReference type="ARBA" id="ARBA00022989"/>
    </source>
</evidence>
<dbReference type="GO" id="GO:0007043">
    <property type="term" value="P:cell-cell junction assembly"/>
    <property type="evidence" value="ECO:0007669"/>
    <property type="project" value="TreeGrafter"/>
</dbReference>
<dbReference type="InterPro" id="IPR000233">
    <property type="entry name" value="Cadherin_Y-type_LIR"/>
</dbReference>